<feature type="signal peptide" evidence="3">
    <location>
        <begin position="1"/>
        <end position="22"/>
    </location>
</feature>
<protein>
    <submittedName>
        <fullName evidence="4">Deoxyribonuclease-2-alpha</fullName>
    </submittedName>
</protein>
<evidence type="ECO:0000313" key="6">
    <source>
        <dbReference type="Proteomes" id="UP000070412"/>
    </source>
</evidence>
<dbReference type="EnsemblMetazoa" id="SSS_3834s_mrna">
    <property type="protein sequence ID" value="KAF7487971.1"/>
    <property type="gene ID" value="SSS_3834"/>
</dbReference>
<dbReference type="AlphaFoldDB" id="A0A834R3C9"/>
<dbReference type="EMBL" id="WVUK01000066">
    <property type="protein sequence ID" value="KAF7487971.1"/>
    <property type="molecule type" value="Genomic_DNA"/>
</dbReference>
<comment type="similarity">
    <text evidence="1">Belongs to the DNase II family.</text>
</comment>
<dbReference type="GO" id="GO:0004531">
    <property type="term" value="F:deoxyribonuclease II activity"/>
    <property type="evidence" value="ECO:0007669"/>
    <property type="project" value="InterPro"/>
</dbReference>
<dbReference type="Pfam" id="PF03265">
    <property type="entry name" value="DNase_II"/>
    <property type="match status" value="3"/>
</dbReference>
<evidence type="ECO:0000313" key="4">
    <source>
        <dbReference type="EMBL" id="KAF7487971.1"/>
    </source>
</evidence>
<evidence type="ECO:0000256" key="1">
    <source>
        <dbReference type="ARBA" id="ARBA00007527"/>
    </source>
</evidence>
<keyword evidence="2" id="KW-0378">Hydrolase</keyword>
<dbReference type="Proteomes" id="UP000070412">
    <property type="component" value="Unassembled WGS sequence"/>
</dbReference>
<proteinExistence type="inferred from homology"/>
<dbReference type="InterPro" id="IPR004947">
    <property type="entry name" value="DNase_II"/>
</dbReference>
<evidence type="ECO:0000256" key="3">
    <source>
        <dbReference type="SAM" id="SignalP"/>
    </source>
</evidence>
<feature type="chain" id="PRO_5038316059" evidence="3">
    <location>
        <begin position="23"/>
        <end position="306"/>
    </location>
</feature>
<keyword evidence="6" id="KW-1185">Reference proteome</keyword>
<evidence type="ECO:0000313" key="5">
    <source>
        <dbReference type="EnsemblMetazoa" id="KAF7487971.1"/>
    </source>
</evidence>
<gene>
    <name evidence="4" type="ORF">SSS_3834</name>
</gene>
<organism evidence="4">
    <name type="scientific">Sarcoptes scabiei</name>
    <name type="common">Itch mite</name>
    <name type="synonym">Acarus scabiei</name>
    <dbReference type="NCBI Taxonomy" id="52283"/>
    <lineage>
        <taxon>Eukaryota</taxon>
        <taxon>Metazoa</taxon>
        <taxon>Ecdysozoa</taxon>
        <taxon>Arthropoda</taxon>
        <taxon>Chelicerata</taxon>
        <taxon>Arachnida</taxon>
        <taxon>Acari</taxon>
        <taxon>Acariformes</taxon>
        <taxon>Sarcoptiformes</taxon>
        <taxon>Astigmata</taxon>
        <taxon>Psoroptidia</taxon>
        <taxon>Sarcoptoidea</taxon>
        <taxon>Sarcoptidae</taxon>
        <taxon>Sarcoptinae</taxon>
        <taxon>Sarcoptes</taxon>
    </lineage>
</organism>
<dbReference type="OrthoDB" id="10261598at2759"/>
<reference evidence="4" key="2">
    <citation type="submission" date="2020-01" db="EMBL/GenBank/DDBJ databases">
        <authorList>
            <person name="Korhonen P.K.K."/>
            <person name="Guangxu M.G."/>
            <person name="Wang T.W."/>
            <person name="Stroehlein A.J.S."/>
            <person name="Young N.D."/>
            <person name="Ang C.-S.A."/>
            <person name="Fernando D.W.F."/>
            <person name="Lu H.L."/>
            <person name="Taylor S.T."/>
            <person name="Ehtesham M.E.M."/>
            <person name="Najaraj S.H.N."/>
            <person name="Harsha G.H.G."/>
            <person name="Madugundu A.M."/>
            <person name="Renuse S.R."/>
            <person name="Holt D.H."/>
            <person name="Pandey A.P."/>
            <person name="Papenfuss A.P."/>
            <person name="Gasser R.B.G."/>
            <person name="Fischer K.F."/>
        </authorList>
    </citation>
    <scope>NUCLEOTIDE SEQUENCE</scope>
    <source>
        <strain evidence="4">SSS_KF_BRIS2020</strain>
    </source>
</reference>
<keyword evidence="3" id="KW-0732">Signal</keyword>
<sequence>MYWLLLLFIYFLLDLSVKPISSLKCLDDSGKPVDWWILYKYPKTKGSQSRLFTGVSYGFITANDQNGWKLSAYDMTSPKSMIARTLKPFTVAKNCLIGHFIAISHHAVMHHLPSLIPKYKYSTNGLRNGQTMMCLSLSMQELANVVNANLLVARVYVYALYIGLEKSALEPKQHSDLYALIASKTCDSLRVETWRHPPGNPLPSNCSLSKIEVENVSEIKLEFKNSNLTGSFSSMCDHSKWAMSRKKAFNCVGDINRAESQFNRGGGTTCMIGNKNVWSSYNLILSTVINVKMILILRKIRIRWRS</sequence>
<reference evidence="6" key="1">
    <citation type="journal article" date="2020" name="PLoS Negl. Trop. Dis.">
        <title>High-quality nuclear genome for Sarcoptes scabiei-A critical resource for a neglected parasite.</title>
        <authorList>
            <person name="Korhonen P.K."/>
            <person name="Gasser R.B."/>
            <person name="Ma G."/>
            <person name="Wang T."/>
            <person name="Stroehlein A.J."/>
            <person name="Young N.D."/>
            <person name="Ang C.S."/>
            <person name="Fernando D.D."/>
            <person name="Lu H.C."/>
            <person name="Taylor S."/>
            <person name="Reynolds S.L."/>
            <person name="Mofiz E."/>
            <person name="Najaraj S.H."/>
            <person name="Gowda H."/>
            <person name="Madugundu A."/>
            <person name="Renuse S."/>
            <person name="Holt D."/>
            <person name="Pandey A."/>
            <person name="Papenfuss A.T."/>
            <person name="Fischer K."/>
        </authorList>
    </citation>
    <scope>NUCLEOTIDE SEQUENCE [LARGE SCALE GENOMIC DNA]</scope>
</reference>
<dbReference type="PANTHER" id="PTHR10858">
    <property type="entry name" value="DEOXYRIBONUCLEASE II"/>
    <property type="match status" value="1"/>
</dbReference>
<dbReference type="PANTHER" id="PTHR10858:SF23">
    <property type="entry name" value="DEOXYRIBONUCLEASE II"/>
    <property type="match status" value="1"/>
</dbReference>
<accession>A0A834R3C9</accession>
<evidence type="ECO:0000256" key="2">
    <source>
        <dbReference type="ARBA" id="ARBA00022801"/>
    </source>
</evidence>
<name>A0A834R3C9_SARSC</name>
<reference evidence="5" key="3">
    <citation type="submission" date="2022-06" db="UniProtKB">
        <authorList>
            <consortium name="EnsemblMetazoa"/>
        </authorList>
    </citation>
    <scope>IDENTIFICATION</scope>
</reference>
<dbReference type="GO" id="GO:0006309">
    <property type="term" value="P:apoptotic DNA fragmentation"/>
    <property type="evidence" value="ECO:0007669"/>
    <property type="project" value="TreeGrafter"/>
</dbReference>